<evidence type="ECO:0008006" key="3">
    <source>
        <dbReference type="Google" id="ProtNLM"/>
    </source>
</evidence>
<protein>
    <recommendedName>
        <fullName evidence="3">Flagellar protein FliT</fullName>
    </recommendedName>
</protein>
<evidence type="ECO:0000313" key="1">
    <source>
        <dbReference type="EMBL" id="XFO74077.1"/>
    </source>
</evidence>
<accession>A0ABZ3J6Q5</accession>
<dbReference type="EMBL" id="CP155571">
    <property type="protein sequence ID" value="XFO74077.1"/>
    <property type="molecule type" value="Genomic_DNA"/>
</dbReference>
<organism evidence="1 2">
    <name type="scientific">Sporomusa acidovorans (strain ATCC 49682 / DSM 3132 / Mol)</name>
    <dbReference type="NCBI Taxonomy" id="1123286"/>
    <lineage>
        <taxon>Bacteria</taxon>
        <taxon>Bacillati</taxon>
        <taxon>Bacillota</taxon>
        <taxon>Negativicutes</taxon>
        <taxon>Selenomonadales</taxon>
        <taxon>Sporomusaceae</taxon>
        <taxon>Sporomusa</taxon>
    </lineage>
</organism>
<proteinExistence type="predicted"/>
<dbReference type="RefSeq" id="WP_093792989.1">
    <property type="nucleotide sequence ID" value="NZ_CP155571.1"/>
</dbReference>
<name>A0ABZ3J6Q5_SPOA4</name>
<evidence type="ECO:0000313" key="2">
    <source>
        <dbReference type="Proteomes" id="UP000216052"/>
    </source>
</evidence>
<gene>
    <name evidence="1" type="ORF">SPACI_041860</name>
</gene>
<sequence>MSNQELQQKWQDYLFLTREMNKFLLLNDLDLFHSLVDQRGDLQQQIETMPDEAYYNSDDGKMLLQVIKKTNAAMLQNFHKVFNSMKQRENVAKHYESKINFVGNYLNSST</sequence>
<dbReference type="Proteomes" id="UP000216052">
    <property type="component" value="Chromosome"/>
</dbReference>
<reference evidence="1" key="1">
    <citation type="submission" date="2024-05" db="EMBL/GenBank/DDBJ databases">
        <title>Isolation and characterization of Sporomusa carbonis sp. nov., a carboxydotrophic hydrogenogen in the genus of Sporomusa isolated from a charcoal burning pile.</title>
        <authorList>
            <person name="Boeer T."/>
            <person name="Rosenbaum F."/>
            <person name="Eysell L."/>
            <person name="Mueller V."/>
            <person name="Daniel R."/>
            <person name="Poehlein A."/>
        </authorList>
    </citation>
    <scope>NUCLEOTIDE SEQUENCE [LARGE SCALE GENOMIC DNA]</scope>
    <source>
        <strain evidence="1">DSM 3132</strain>
    </source>
</reference>
<keyword evidence="2" id="KW-1185">Reference proteome</keyword>